<name>A0A914V6M0_9BILA</name>
<dbReference type="WBParaSite" id="PSAMB.scaffold15757size1490.g36643.t1">
    <property type="protein sequence ID" value="PSAMB.scaffold15757size1490.g36643.t1"/>
    <property type="gene ID" value="PSAMB.scaffold15757size1490.g36643"/>
</dbReference>
<dbReference type="InterPro" id="IPR003609">
    <property type="entry name" value="Pan_app"/>
</dbReference>
<sequence>MAKAAPIHDDPNRPLIIAFHRTHLSFLLGAIGSHSGERLRLRGWPRLAILRAALSAPPHLQLSIFAAFCIANSPMARRLSLLLLAPLFASSVRATTEWYGDERAQAAPADAAGFYDIIYDEAVCPNSELKSNAVPDYVYFGAMMAAFAVNNHLGCLRECLSNSKCRSANYYKPMTYQRSGYCELLSETQYDNPRAMRPIRDAVYFERIHCRVDEYDLPT</sequence>
<dbReference type="SUPFAM" id="SSF57414">
    <property type="entry name" value="Hairpin loop containing domain-like"/>
    <property type="match status" value="1"/>
</dbReference>
<dbReference type="Pfam" id="PF00024">
    <property type="entry name" value="PAN_1"/>
    <property type="match status" value="1"/>
</dbReference>
<dbReference type="Proteomes" id="UP000887566">
    <property type="component" value="Unplaced"/>
</dbReference>
<dbReference type="Gene3D" id="3.50.4.10">
    <property type="entry name" value="Hepatocyte Growth Factor"/>
    <property type="match status" value="1"/>
</dbReference>
<protein>
    <submittedName>
        <fullName evidence="3">Apple domain-containing protein</fullName>
    </submittedName>
</protein>
<dbReference type="SMART" id="SM00473">
    <property type="entry name" value="PAN_AP"/>
    <property type="match status" value="1"/>
</dbReference>
<feature type="domain" description="Apple" evidence="1">
    <location>
        <begin position="124"/>
        <end position="210"/>
    </location>
</feature>
<organism evidence="2 3">
    <name type="scientific">Plectus sambesii</name>
    <dbReference type="NCBI Taxonomy" id="2011161"/>
    <lineage>
        <taxon>Eukaryota</taxon>
        <taxon>Metazoa</taxon>
        <taxon>Ecdysozoa</taxon>
        <taxon>Nematoda</taxon>
        <taxon>Chromadorea</taxon>
        <taxon>Plectida</taxon>
        <taxon>Plectina</taxon>
        <taxon>Plectoidea</taxon>
        <taxon>Plectidae</taxon>
        <taxon>Plectus</taxon>
    </lineage>
</organism>
<dbReference type="AlphaFoldDB" id="A0A914V6M0"/>
<evidence type="ECO:0000313" key="3">
    <source>
        <dbReference type="WBParaSite" id="PSAMB.scaffold15757size1490.g36643.t1"/>
    </source>
</evidence>
<evidence type="ECO:0000259" key="1">
    <source>
        <dbReference type="PROSITE" id="PS50948"/>
    </source>
</evidence>
<keyword evidence="2" id="KW-1185">Reference proteome</keyword>
<proteinExistence type="predicted"/>
<reference evidence="3" key="1">
    <citation type="submission" date="2022-11" db="UniProtKB">
        <authorList>
            <consortium name="WormBaseParasite"/>
        </authorList>
    </citation>
    <scope>IDENTIFICATION</scope>
</reference>
<accession>A0A914V6M0</accession>
<dbReference type="PROSITE" id="PS50948">
    <property type="entry name" value="PAN"/>
    <property type="match status" value="1"/>
</dbReference>
<evidence type="ECO:0000313" key="2">
    <source>
        <dbReference type="Proteomes" id="UP000887566"/>
    </source>
</evidence>